<comment type="caution">
    <text evidence="1">The sequence shown here is derived from an EMBL/GenBank/DDBJ whole genome shotgun (WGS) entry which is preliminary data.</text>
</comment>
<dbReference type="Proteomes" id="UP001328107">
    <property type="component" value="Unassembled WGS sequence"/>
</dbReference>
<evidence type="ECO:0000313" key="2">
    <source>
        <dbReference type="Proteomes" id="UP001328107"/>
    </source>
</evidence>
<name>A0AAN5D637_9BILA</name>
<accession>A0AAN5D637</accession>
<evidence type="ECO:0000313" key="1">
    <source>
        <dbReference type="EMBL" id="GMR56690.1"/>
    </source>
</evidence>
<dbReference type="AlphaFoldDB" id="A0AAN5D637"/>
<reference evidence="2" key="1">
    <citation type="submission" date="2022-10" db="EMBL/GenBank/DDBJ databases">
        <title>Genome assembly of Pristionchus species.</title>
        <authorList>
            <person name="Yoshida K."/>
            <person name="Sommer R.J."/>
        </authorList>
    </citation>
    <scope>NUCLEOTIDE SEQUENCE [LARGE SCALE GENOMIC DNA]</scope>
    <source>
        <strain evidence="2">RS5460</strain>
    </source>
</reference>
<feature type="non-terminal residue" evidence="1">
    <location>
        <position position="1"/>
    </location>
</feature>
<proteinExistence type="predicted"/>
<dbReference type="EMBL" id="BTRK01000006">
    <property type="protein sequence ID" value="GMR56690.1"/>
    <property type="molecule type" value="Genomic_DNA"/>
</dbReference>
<protein>
    <submittedName>
        <fullName evidence="1">Uncharacterized protein</fullName>
    </submittedName>
</protein>
<keyword evidence="2" id="KW-1185">Reference proteome</keyword>
<feature type="non-terminal residue" evidence="1">
    <location>
        <position position="87"/>
    </location>
</feature>
<sequence>LEAFLISLTKDRCSMWYSQYKSTIFVNPPAKMYVSTIDLSLKDNEGKELSVVSFSAGCTSGEQKIRIAGFLSLVFDADERITLIDNS</sequence>
<organism evidence="1 2">
    <name type="scientific">Pristionchus mayeri</name>
    <dbReference type="NCBI Taxonomy" id="1317129"/>
    <lineage>
        <taxon>Eukaryota</taxon>
        <taxon>Metazoa</taxon>
        <taxon>Ecdysozoa</taxon>
        <taxon>Nematoda</taxon>
        <taxon>Chromadorea</taxon>
        <taxon>Rhabditida</taxon>
        <taxon>Rhabditina</taxon>
        <taxon>Diplogasteromorpha</taxon>
        <taxon>Diplogasteroidea</taxon>
        <taxon>Neodiplogasteridae</taxon>
        <taxon>Pristionchus</taxon>
    </lineage>
</organism>
<gene>
    <name evidence="1" type="ORF">PMAYCL1PPCAC_26885</name>
</gene>